<dbReference type="Gene3D" id="2.60.40.10">
    <property type="entry name" value="Immunoglobulins"/>
    <property type="match status" value="1"/>
</dbReference>
<dbReference type="PANTHER" id="PTHR16423">
    <property type="entry name" value="TREM-LIKE TRANSCRIPT PROTEIN"/>
    <property type="match status" value="1"/>
</dbReference>
<dbReference type="PANTHER" id="PTHR16423:SF7">
    <property type="entry name" value="NATURAL CYTOTOXICITY TRIGGERING RECEPTOR 2"/>
    <property type="match status" value="1"/>
</dbReference>
<evidence type="ECO:0000256" key="4">
    <source>
        <dbReference type="SAM" id="MobiDB-lite"/>
    </source>
</evidence>
<reference evidence="7" key="1">
    <citation type="journal article" date="2010" name="Nature">
        <title>The sequence and de novo assembly of the giant panda genome.</title>
        <authorList>
            <person name="Li R."/>
            <person name="Fan W."/>
            <person name="Tian G."/>
            <person name="Zhu H."/>
            <person name="He L."/>
            <person name="Cai J."/>
            <person name="Huang Q."/>
            <person name="Cai Q."/>
            <person name="Li B."/>
            <person name="Bai Y."/>
            <person name="Zhang Z."/>
            <person name="Zhang Y."/>
            <person name="Wang W."/>
            <person name="Li J."/>
            <person name="Wei F."/>
            <person name="Li H."/>
            <person name="Jian M."/>
            <person name="Li J."/>
            <person name="Zhang Z."/>
            <person name="Nielsen R."/>
            <person name="Li D."/>
            <person name="Gu W."/>
            <person name="Yang Z."/>
            <person name="Xuan Z."/>
            <person name="Ryder O.A."/>
            <person name="Leung F.C."/>
            <person name="Zhou Y."/>
            <person name="Cao J."/>
            <person name="Sun X."/>
            <person name="Fu Y."/>
            <person name="Fang X."/>
            <person name="Guo X."/>
            <person name="Wang B."/>
            <person name="Hou R."/>
            <person name="Shen F."/>
            <person name="Mu B."/>
            <person name="Ni P."/>
            <person name="Lin R."/>
            <person name="Qian W."/>
            <person name="Wang G."/>
            <person name="Yu C."/>
            <person name="Nie W."/>
            <person name="Wang J."/>
            <person name="Wu Z."/>
            <person name="Liang H."/>
            <person name="Min J."/>
            <person name="Wu Q."/>
            <person name="Cheng S."/>
            <person name="Ruan J."/>
            <person name="Wang M."/>
            <person name="Shi Z."/>
            <person name="Wen M."/>
            <person name="Liu B."/>
            <person name="Ren X."/>
            <person name="Zheng H."/>
            <person name="Dong D."/>
            <person name="Cook K."/>
            <person name="Shan G."/>
            <person name="Zhang H."/>
            <person name="Kosiol C."/>
            <person name="Xie X."/>
            <person name="Lu Z."/>
            <person name="Zheng H."/>
            <person name="Li Y."/>
            <person name="Steiner C.C."/>
            <person name="Lam T.T."/>
            <person name="Lin S."/>
            <person name="Zhang Q."/>
            <person name="Li G."/>
            <person name="Tian J."/>
            <person name="Gong T."/>
            <person name="Liu H."/>
            <person name="Zhang D."/>
            <person name="Fang L."/>
            <person name="Ye C."/>
            <person name="Zhang J."/>
            <person name="Hu W."/>
            <person name="Xu A."/>
            <person name="Ren Y."/>
            <person name="Zhang G."/>
            <person name="Bruford M.W."/>
            <person name="Li Q."/>
            <person name="Ma L."/>
            <person name="Guo Y."/>
            <person name="An N."/>
            <person name="Hu Y."/>
            <person name="Zheng Y."/>
            <person name="Shi Y."/>
            <person name="Li Z."/>
            <person name="Liu Q."/>
            <person name="Chen Y."/>
            <person name="Zhao J."/>
            <person name="Qu N."/>
            <person name="Zhao S."/>
            <person name="Tian F."/>
            <person name="Wang X."/>
            <person name="Wang H."/>
            <person name="Xu L."/>
            <person name="Liu X."/>
            <person name="Vinar T."/>
            <person name="Wang Y."/>
            <person name="Lam T.W."/>
            <person name="Yiu S.M."/>
            <person name="Liu S."/>
            <person name="Zhang H."/>
            <person name="Li D."/>
            <person name="Huang Y."/>
            <person name="Wang X."/>
            <person name="Yang G."/>
            <person name="Jiang Z."/>
            <person name="Wang J."/>
            <person name="Qin N."/>
            <person name="Li L."/>
            <person name="Li J."/>
            <person name="Bolund L."/>
            <person name="Kristiansen K."/>
            <person name="Wong G.K."/>
            <person name="Olson M."/>
            <person name="Zhang X."/>
            <person name="Li S."/>
            <person name="Yang H."/>
            <person name="Wang J."/>
            <person name="Wang J."/>
        </authorList>
    </citation>
    <scope>NUCLEOTIDE SEQUENCE [LARGE SCALE GENOMIC DNA]</scope>
</reference>
<feature type="transmembrane region" description="Helical" evidence="5">
    <location>
        <begin position="170"/>
        <end position="192"/>
    </location>
</feature>
<sequence>MTWEALHLLLLLLLLASGEYKNKTLCKETKPGYCLKLVTSTRPQVMAQRPPHFIWDNPSAGFFIVITEISKKSSGTYWCGIDRGPKESIHILKNISLVVTSSELFTERRGLPGVSGEMKPLTSFPCLTQSYHFPARSHTDYGQLGPQFSYLGHHLHPLVSCPNSLSGSTFVMLLCAFLVTKILALTALLLFLTTEPRGKHGQGGEDEDLLRRRDFSNGKGMGPEVGRKKEVSTSTMGVVAMAAASPTKTPEPLGTPQ</sequence>
<evidence type="ECO:0000256" key="6">
    <source>
        <dbReference type="SAM" id="SignalP"/>
    </source>
</evidence>
<evidence type="ECO:0008006" key="8">
    <source>
        <dbReference type="Google" id="ProtNLM"/>
    </source>
</evidence>
<dbReference type="EMBL" id="GL192391">
    <property type="protein sequence ID" value="EFB21340.1"/>
    <property type="molecule type" value="Genomic_DNA"/>
</dbReference>
<feature type="chain" id="PRO_5003031172" description="Immunoglobulin V-set domain-containing protein" evidence="6">
    <location>
        <begin position="19"/>
        <end position="257"/>
    </location>
</feature>
<evidence type="ECO:0000256" key="2">
    <source>
        <dbReference type="ARBA" id="ARBA00023157"/>
    </source>
</evidence>
<keyword evidence="5" id="KW-0812">Transmembrane</keyword>
<evidence type="ECO:0000313" key="7">
    <source>
        <dbReference type="EMBL" id="EFB21340.1"/>
    </source>
</evidence>
<keyword evidence="3" id="KW-0393">Immunoglobulin domain</keyword>
<dbReference type="AlphaFoldDB" id="D2GZG0"/>
<dbReference type="GO" id="GO:0009986">
    <property type="term" value="C:cell surface"/>
    <property type="evidence" value="ECO:0007669"/>
    <property type="project" value="TreeGrafter"/>
</dbReference>
<dbReference type="GO" id="GO:0038023">
    <property type="term" value="F:signaling receptor activity"/>
    <property type="evidence" value="ECO:0007669"/>
    <property type="project" value="TreeGrafter"/>
</dbReference>
<dbReference type="InterPro" id="IPR013783">
    <property type="entry name" value="Ig-like_fold"/>
</dbReference>
<evidence type="ECO:0000256" key="1">
    <source>
        <dbReference type="ARBA" id="ARBA00022729"/>
    </source>
</evidence>
<feature type="signal peptide" evidence="6">
    <location>
        <begin position="1"/>
        <end position="18"/>
    </location>
</feature>
<gene>
    <name evidence="7" type="ORF">PANDA_002466</name>
</gene>
<keyword evidence="5" id="KW-1133">Transmembrane helix</keyword>
<feature type="region of interest" description="Disordered" evidence="4">
    <location>
        <begin position="196"/>
        <end position="257"/>
    </location>
</feature>
<proteinExistence type="predicted"/>
<protein>
    <recommendedName>
        <fullName evidence="8">Immunoglobulin V-set domain-containing protein</fullName>
    </recommendedName>
</protein>
<dbReference type="InParanoid" id="D2GZG0"/>
<dbReference type="InterPro" id="IPR052314">
    <property type="entry name" value="Immune_rcpt_domain"/>
</dbReference>
<organism evidence="7">
    <name type="scientific">Ailuropoda melanoleuca</name>
    <name type="common">Giant panda</name>
    <dbReference type="NCBI Taxonomy" id="9646"/>
    <lineage>
        <taxon>Eukaryota</taxon>
        <taxon>Metazoa</taxon>
        <taxon>Chordata</taxon>
        <taxon>Craniata</taxon>
        <taxon>Vertebrata</taxon>
        <taxon>Euteleostomi</taxon>
        <taxon>Mammalia</taxon>
        <taxon>Eutheria</taxon>
        <taxon>Laurasiatheria</taxon>
        <taxon>Carnivora</taxon>
        <taxon>Caniformia</taxon>
        <taxon>Ursidae</taxon>
        <taxon>Ailuropoda</taxon>
    </lineage>
</organism>
<accession>D2GZG0</accession>
<evidence type="ECO:0000256" key="5">
    <source>
        <dbReference type="SAM" id="Phobius"/>
    </source>
</evidence>
<keyword evidence="2" id="KW-1015">Disulfide bond</keyword>
<evidence type="ECO:0000256" key="3">
    <source>
        <dbReference type="ARBA" id="ARBA00023319"/>
    </source>
</evidence>
<name>D2GZG0_AILME</name>
<keyword evidence="1 6" id="KW-0732">Signal</keyword>
<keyword evidence="5" id="KW-0472">Membrane</keyword>